<dbReference type="PANTHER" id="PTHR30390">
    <property type="entry name" value="SEDOHEPTULOSE 7-PHOSPHATE ISOMERASE / DNAA INITIATOR-ASSOCIATING FACTOR FOR REPLICATION INITIATION"/>
    <property type="match status" value="1"/>
</dbReference>
<dbReference type="Proteomes" id="UP000657421">
    <property type="component" value="Unassembled WGS sequence"/>
</dbReference>
<dbReference type="PANTHER" id="PTHR30390:SF8">
    <property type="entry name" value="SUGAR ISOMERASE (SIS)"/>
    <property type="match status" value="1"/>
</dbReference>
<dbReference type="SUPFAM" id="SSF53697">
    <property type="entry name" value="SIS domain"/>
    <property type="match status" value="1"/>
</dbReference>
<proteinExistence type="predicted"/>
<organism evidence="2 3">
    <name type="scientific">Jingyaoa shaoxingensis</name>
    <dbReference type="NCBI Taxonomy" id="2763671"/>
    <lineage>
        <taxon>Bacteria</taxon>
        <taxon>Bacillati</taxon>
        <taxon>Bacillota</taxon>
        <taxon>Clostridia</taxon>
        <taxon>Lachnospirales</taxon>
        <taxon>Lachnospiraceae</taxon>
        <taxon>Jingyaoa</taxon>
    </lineage>
</organism>
<dbReference type="InterPro" id="IPR035461">
    <property type="entry name" value="GmhA/DiaA"/>
</dbReference>
<protein>
    <submittedName>
        <fullName evidence="2">SIS domain-containing protein</fullName>
    </submittedName>
</protein>
<reference evidence="2 3" key="1">
    <citation type="submission" date="2020-08" db="EMBL/GenBank/DDBJ databases">
        <title>Genome public.</title>
        <authorList>
            <person name="Liu C."/>
            <person name="Sun Q."/>
        </authorList>
    </citation>
    <scope>NUCLEOTIDE SEQUENCE [LARGE SCALE GENOMIC DNA]</scope>
    <source>
        <strain evidence="2 3">NSJ-46</strain>
    </source>
</reference>
<dbReference type="Gene3D" id="3.40.50.10490">
    <property type="entry name" value="Glucose-6-phosphate isomerase like protein, domain 1"/>
    <property type="match status" value="1"/>
</dbReference>
<dbReference type="Pfam" id="PF13580">
    <property type="entry name" value="SIS_2"/>
    <property type="match status" value="1"/>
</dbReference>
<dbReference type="PROSITE" id="PS51464">
    <property type="entry name" value="SIS"/>
    <property type="match status" value="1"/>
</dbReference>
<dbReference type="InterPro" id="IPR046348">
    <property type="entry name" value="SIS_dom_sf"/>
</dbReference>
<dbReference type="RefSeq" id="WP_249307972.1">
    <property type="nucleotide sequence ID" value="NZ_JACRSZ010000006.1"/>
</dbReference>
<gene>
    <name evidence="2" type="ORF">H8716_07600</name>
</gene>
<feature type="domain" description="SIS" evidence="1">
    <location>
        <begin position="29"/>
        <end position="184"/>
    </location>
</feature>
<evidence type="ECO:0000313" key="3">
    <source>
        <dbReference type="Proteomes" id="UP000657421"/>
    </source>
</evidence>
<sequence>MFFDHYTEELKKTLDYIDRSDIEKLLGMLEEARENGKHVFILGNGGSAAAASHWVCDFGKGINIADSKRIKIFAPSDNSSIFSAYGNDNAYDQTMVEQLKNFLQPDDLVISLSVSGNSGNLVESHKYAKEVGAKTVSIIGDYNGKLKDLSDFTILIHSKNYGVVEDIHIILEHAISQQMKAMIKQAV</sequence>
<dbReference type="InterPro" id="IPR050099">
    <property type="entry name" value="SIS_GmhA/DiaA_subfam"/>
</dbReference>
<keyword evidence="3" id="KW-1185">Reference proteome</keyword>
<evidence type="ECO:0000313" key="2">
    <source>
        <dbReference type="EMBL" id="MBC8572944.1"/>
    </source>
</evidence>
<accession>A0ABR7N964</accession>
<dbReference type="InterPro" id="IPR001347">
    <property type="entry name" value="SIS_dom"/>
</dbReference>
<evidence type="ECO:0000259" key="1">
    <source>
        <dbReference type="PROSITE" id="PS51464"/>
    </source>
</evidence>
<comment type="caution">
    <text evidence="2">The sequence shown here is derived from an EMBL/GenBank/DDBJ whole genome shotgun (WGS) entry which is preliminary data.</text>
</comment>
<dbReference type="EMBL" id="JACRSZ010000006">
    <property type="protein sequence ID" value="MBC8572944.1"/>
    <property type="molecule type" value="Genomic_DNA"/>
</dbReference>
<name>A0ABR7N964_9FIRM</name>
<dbReference type="CDD" id="cd05006">
    <property type="entry name" value="SIS_GmhA"/>
    <property type="match status" value="1"/>
</dbReference>